<sequence>MAAPEQPLPMSRGCQNSASLSPPRGDRTLLVRHLPAELTAEEKEDLLKYFGAQSVRVLSDKGRLKHTAFATFPNEKTAVKALTRLHQLKLLGHTLVVEFAKEQDRVHSPCPSLGTEKKKRSDDPVEDDKEKKELDCLTIENGIAPNHGLTFPLNSCLKYMYPPPSSTILANIVNALASVPKFYVQVLHLMNKMNLPTPFGPITTRPPMYEDYMPLHAPLPPTSPQPPEEPPLPDEDGELSSKESEYESSDDEDRQRMTKLMELANLQPKRPKPIKQRHVRKKRKIKDMLNIPSSVSHSSLHPVLLPSDVFDQPQPVGNKKIEFHISTDMQAAFKKDLEKQQNCEEENSDLPATEADASNIGFGKIFPQPNLNITEEIKDDSDEMPSECISRRELEKGRISREEMETLSVFRSYEPGEPNCRIYVKNLAKHVQEKDLKFIFGRYVDFSSETQRIMFDIRLMKEGRMKGQAFIGLPNEKAAAKALKEANGYVLFGKPMVVQFARSARPKQDSKEGKRKIMKNMNKWAKIIDDLLLNFLCYPLSYVVFPEKVSESGQLIYVENGYICFNTDFILASSIYVFSNSVPFISQVLSTFVEMKLTTWTMELCSLVYIKCYILFMKTFNIFLLKKNMEGKD</sequence>
<evidence type="ECO:0000256" key="4">
    <source>
        <dbReference type="ARBA" id="ARBA00022737"/>
    </source>
</evidence>
<dbReference type="Gene3D" id="6.10.250.610">
    <property type="match status" value="1"/>
</dbReference>
<dbReference type="PANTHER" id="PTHR16105">
    <property type="entry name" value="RNA-BINDING REGION-CONTAINING PROTEIN 3"/>
    <property type="match status" value="1"/>
</dbReference>
<evidence type="ECO:0000256" key="6">
    <source>
        <dbReference type="ARBA" id="ARBA00023242"/>
    </source>
</evidence>
<evidence type="ECO:0000256" key="7">
    <source>
        <dbReference type="ARBA" id="ARBA00025101"/>
    </source>
</evidence>
<dbReference type="GO" id="GO:0005689">
    <property type="term" value="C:U12-type spliceosomal complex"/>
    <property type="evidence" value="ECO:0007669"/>
    <property type="project" value="TreeGrafter"/>
</dbReference>
<dbReference type="InterPro" id="IPR045164">
    <property type="entry name" value="RBM41/RNPC3"/>
</dbReference>
<reference evidence="13" key="1">
    <citation type="submission" date="2019-10" db="EMBL/GenBank/DDBJ databases">
        <title>The sequence and de novo assembly of the wild yak genome.</title>
        <authorList>
            <person name="Liu Y."/>
        </authorList>
    </citation>
    <scope>NUCLEOTIDE SEQUENCE [LARGE SCALE GENOMIC DNA]</scope>
    <source>
        <strain evidence="13">WY2019</strain>
    </source>
</reference>
<dbReference type="SMART" id="SM00360">
    <property type="entry name" value="RRM"/>
    <property type="match status" value="2"/>
</dbReference>
<feature type="region of interest" description="Disordered" evidence="11">
    <location>
        <begin position="210"/>
        <end position="254"/>
    </location>
</feature>
<accession>A0A6B0QPS1</accession>
<dbReference type="Proteomes" id="UP000322234">
    <property type="component" value="Unassembled WGS sequence"/>
</dbReference>
<gene>
    <name evidence="13" type="ORF">E5288_WYG007190</name>
</gene>
<evidence type="ECO:0000256" key="8">
    <source>
        <dbReference type="ARBA" id="ARBA00025983"/>
    </source>
</evidence>
<comment type="caution">
    <text evidence="13">The sequence shown here is derived from an EMBL/GenBank/DDBJ whole genome shotgun (WGS) entry which is preliminary data.</text>
</comment>
<evidence type="ECO:0000313" key="14">
    <source>
        <dbReference type="Proteomes" id="UP000322234"/>
    </source>
</evidence>
<keyword evidence="14" id="KW-1185">Reference proteome</keyword>
<dbReference type="InterPro" id="IPR012677">
    <property type="entry name" value="Nucleotide-bd_a/b_plait_sf"/>
</dbReference>
<comment type="subunit">
    <text evidence="8">Component of the U11/U12 snRNPs that are part of the U12-type spliceosome. Found in a complex with m(7)G-capped U12 snRNA. Interacts with PDCD7.</text>
</comment>
<dbReference type="PANTHER" id="PTHR16105:SF0">
    <property type="entry name" value="RNA-BINDING REGION-CONTAINING PROTEIN 3"/>
    <property type="match status" value="1"/>
</dbReference>
<feature type="domain" description="RRM" evidence="12">
    <location>
        <begin position="27"/>
        <end position="102"/>
    </location>
</feature>
<dbReference type="PROSITE" id="PS50102">
    <property type="entry name" value="RRM"/>
    <property type="match status" value="2"/>
</dbReference>
<dbReference type="Pfam" id="PF00076">
    <property type="entry name" value="RRM_1"/>
    <property type="match status" value="2"/>
</dbReference>
<evidence type="ECO:0000256" key="9">
    <source>
        <dbReference type="ARBA" id="ARBA00030578"/>
    </source>
</evidence>
<dbReference type="InterPro" id="IPR034147">
    <property type="entry name" value="RBM40_RRM1"/>
</dbReference>
<dbReference type="Gene3D" id="3.30.70.330">
    <property type="match status" value="2"/>
</dbReference>
<protein>
    <recommendedName>
        <fullName evidence="2">RNA-binding region-containing protein 3</fullName>
    </recommendedName>
    <alternativeName>
        <fullName evidence="9">RNA-binding motif protein 40</fullName>
    </alternativeName>
</protein>
<dbReference type="FunFam" id="3.30.70.330:FF:000289">
    <property type="entry name" value="RNA-binding protein 40 isoform X1"/>
    <property type="match status" value="1"/>
</dbReference>
<evidence type="ECO:0000256" key="10">
    <source>
        <dbReference type="PROSITE-ProRule" id="PRU00176"/>
    </source>
</evidence>
<comment type="function">
    <text evidence="7">Participates in pre-mRNA U12-dependent splicing, performed by the minor spliceosome which removes U12-type introns. U12-type introns comprises less than 1% of all non-coding sequences. Binds to the 3'-stem-loop of m(7)G-capped U12 snRNA.</text>
</comment>
<keyword evidence="4" id="KW-0677">Repeat</keyword>
<feature type="region of interest" description="Disordered" evidence="11">
    <location>
        <begin position="106"/>
        <end position="130"/>
    </location>
</feature>
<evidence type="ECO:0000313" key="13">
    <source>
        <dbReference type="EMBL" id="MXQ79649.1"/>
    </source>
</evidence>
<organism evidence="13 14">
    <name type="scientific">Bos mutus</name>
    <name type="common">wild yak</name>
    <dbReference type="NCBI Taxonomy" id="72004"/>
    <lineage>
        <taxon>Eukaryota</taxon>
        <taxon>Metazoa</taxon>
        <taxon>Chordata</taxon>
        <taxon>Craniata</taxon>
        <taxon>Vertebrata</taxon>
        <taxon>Euteleostomi</taxon>
        <taxon>Mammalia</taxon>
        <taxon>Eutheria</taxon>
        <taxon>Laurasiatheria</taxon>
        <taxon>Artiodactyla</taxon>
        <taxon>Ruminantia</taxon>
        <taxon>Pecora</taxon>
        <taxon>Bovidae</taxon>
        <taxon>Bovinae</taxon>
        <taxon>Bos</taxon>
    </lineage>
</organism>
<evidence type="ECO:0000256" key="11">
    <source>
        <dbReference type="SAM" id="MobiDB-lite"/>
    </source>
</evidence>
<dbReference type="FunFam" id="3.30.70.330:FF:000207">
    <property type="entry name" value="RNA-binding region (RNP1, RRM)-containing 3"/>
    <property type="match status" value="1"/>
</dbReference>
<evidence type="ECO:0000256" key="5">
    <source>
        <dbReference type="ARBA" id="ARBA00022884"/>
    </source>
</evidence>
<evidence type="ECO:0000256" key="2">
    <source>
        <dbReference type="ARBA" id="ARBA00020364"/>
    </source>
</evidence>
<evidence type="ECO:0000259" key="12">
    <source>
        <dbReference type="PROSITE" id="PS50102"/>
    </source>
</evidence>
<dbReference type="InterPro" id="IPR000504">
    <property type="entry name" value="RRM_dom"/>
</dbReference>
<feature type="compositionally biased region" description="Basic and acidic residues" evidence="11">
    <location>
        <begin position="115"/>
        <end position="130"/>
    </location>
</feature>
<keyword evidence="5 10" id="KW-0694">RNA-binding</keyword>
<feature type="compositionally biased region" description="Pro residues" evidence="11">
    <location>
        <begin position="217"/>
        <end position="230"/>
    </location>
</feature>
<dbReference type="SUPFAM" id="SSF54928">
    <property type="entry name" value="RNA-binding domain, RBD"/>
    <property type="match status" value="2"/>
</dbReference>
<proteinExistence type="predicted"/>
<dbReference type="GO" id="GO:0030626">
    <property type="term" value="F:U12 snRNA binding"/>
    <property type="evidence" value="ECO:0007669"/>
    <property type="project" value="TreeGrafter"/>
</dbReference>
<name>A0A6B0QPS1_9CETA</name>
<comment type="subcellular location">
    <subcellularLocation>
        <location evidence="1">Nucleus</location>
    </subcellularLocation>
</comment>
<dbReference type="InterPro" id="IPR035979">
    <property type="entry name" value="RBD_domain_sf"/>
</dbReference>
<evidence type="ECO:0000256" key="3">
    <source>
        <dbReference type="ARBA" id="ARBA00022553"/>
    </source>
</evidence>
<keyword evidence="6" id="KW-0539">Nucleus</keyword>
<dbReference type="EMBL" id="VBQZ03000002">
    <property type="protein sequence ID" value="MXQ79649.1"/>
    <property type="molecule type" value="Genomic_DNA"/>
</dbReference>
<feature type="region of interest" description="Disordered" evidence="11">
    <location>
        <begin position="1"/>
        <end position="26"/>
    </location>
</feature>
<dbReference type="CDD" id="cd12238">
    <property type="entry name" value="RRM1_RBM40_like"/>
    <property type="match status" value="1"/>
</dbReference>
<evidence type="ECO:0000256" key="1">
    <source>
        <dbReference type="ARBA" id="ARBA00004123"/>
    </source>
</evidence>
<dbReference type="GO" id="GO:0097157">
    <property type="term" value="F:pre-mRNA intronic binding"/>
    <property type="evidence" value="ECO:0007669"/>
    <property type="project" value="TreeGrafter"/>
</dbReference>
<dbReference type="CDD" id="cd12239">
    <property type="entry name" value="RRM2_RBM40_like"/>
    <property type="match status" value="1"/>
</dbReference>
<feature type="domain" description="RRM" evidence="12">
    <location>
        <begin position="420"/>
        <end position="503"/>
    </location>
</feature>
<dbReference type="AlphaFoldDB" id="A0A6B0QPS1"/>
<dbReference type="GO" id="GO:0000398">
    <property type="term" value="P:mRNA splicing, via spliceosome"/>
    <property type="evidence" value="ECO:0007669"/>
    <property type="project" value="TreeGrafter"/>
</dbReference>
<keyword evidence="3" id="KW-0597">Phosphoprotein</keyword>